<feature type="compositionally biased region" description="Basic and acidic residues" evidence="7">
    <location>
        <begin position="840"/>
        <end position="853"/>
    </location>
</feature>
<dbReference type="Proteomes" id="UP000018001">
    <property type="component" value="Unassembled WGS sequence"/>
</dbReference>
<comment type="catalytic activity">
    <reaction evidence="6">
        <text>cytidine(34) in tRNA(Ile2) + L-lysine + ATP = lysidine(34) in tRNA(Ile2) + AMP + diphosphate + H(+)</text>
        <dbReference type="Rhea" id="RHEA:43744"/>
        <dbReference type="Rhea" id="RHEA-COMP:10625"/>
        <dbReference type="Rhea" id="RHEA-COMP:10670"/>
        <dbReference type="ChEBI" id="CHEBI:15378"/>
        <dbReference type="ChEBI" id="CHEBI:30616"/>
        <dbReference type="ChEBI" id="CHEBI:32551"/>
        <dbReference type="ChEBI" id="CHEBI:33019"/>
        <dbReference type="ChEBI" id="CHEBI:82748"/>
        <dbReference type="ChEBI" id="CHEBI:83665"/>
        <dbReference type="ChEBI" id="CHEBI:456215"/>
        <dbReference type="EC" id="6.3.4.19"/>
    </reaction>
</comment>
<evidence type="ECO:0000256" key="4">
    <source>
        <dbReference type="ARBA" id="ARBA00022741"/>
    </source>
</evidence>
<accession>V5G887</accession>
<keyword evidence="4" id="KW-0547">Nucleotide-binding</keyword>
<keyword evidence="2" id="KW-0436">Ligase</keyword>
<dbReference type="GO" id="GO:0005524">
    <property type="term" value="F:ATP binding"/>
    <property type="evidence" value="ECO:0007669"/>
    <property type="project" value="UniProtKB-KW"/>
</dbReference>
<sequence>MSVIARSDVTAARHGHKPAGRVLTWVTRVSRLLPAGSDSSLSGTEQAKRTSILHRFPLELLFQITDELPASSHNALRSTCRDLKLALCARRLNGTDRFEFLRFKERDESSQDRLLCGECQQTHSRTEFPPSELGKDPRDRRCLATKKLLWLCPYEPLSFSELAGRKRHEILLCCGHSACHGPYNFVIKENDGTWAVLKDYYFSVSDWQNGSVSKRAAKKRLRGYDLPICPHLRTSDPEVTGIYSDSCIYQYNRADTRCKRNCPNCCNGGGHCKYCRTTFFFCYPPHTAPLPTNSIWYYSFIVKRNVGRLEDPKDPVWLAQLIQTQPTLFARHWVQSTIWELSQEVMTQLRRLHETDHANRHKSILTEEVFGLIDLGRCVWTEYEDFVDRNGLDIVSFPADSKPRGSIWPKKKGHRFMKFLNRDSRHRYNRDGFLRSDRFPATTIPRESWLPLVKPRRVDGASNAARHIKVVVDNEGVAASQMAGVLRSATKSGAIPAAQFLEQFQKAWIESRLTQTWFWSRGVPRRLGLAISGGADSMALAHLCRRMQAEELLDGLSVTAFVVDHKAREESSREARTVTGWLRDMGLNARILELEWTGLDATSKISAFETHARRLRFQALGTACRDAGIETLLMGHHQDDNVETTLWRLCSGARGAGLTGIPSVARIPECHGLYGVSESGLQTVLKSNYLEHNLRIRIDQKNEARMTSSSRGKISSPELRQHNEDAIISTGGILICRPLLSFPKSNLVSTCIKNNIPFVNDPTNFDPTLTPRNAIRHLLSTNKLPQALRPPSVLSLIQRSKEIVNESINLSNELLKACKIQAFNSRAGWMIVRFPSSSSPRDDNDMKNKDEGQKRHNLQIQALTLRRITELLSPFPENHFSLRNYEKFAERLFNASEEESRLPFTVGGVIFRPLRDESQNDNITDQQRKTYLLSRQPYMRHRLPVLNFEFPFPTATDVKNTTEQSKITCSPWSLWDDRYWIRLRATPRAQNDGEVPLGPVRFTIRPLQPSDVKEICRLLDEFEDREDGEGQLPSSQEFLDMLSRQAPGPIRFTVPLLTARESTKLDERPLALLTLSSENASGGTMSFGRDESWKVECEWTFKMVDPEALELMGWLKEIHPVQLTKS</sequence>
<dbReference type="InterPro" id="IPR012795">
    <property type="entry name" value="tRNA_Ile_lys_synt_N"/>
</dbReference>
<feature type="domain" description="tRNA(Ile)-lysidine/2-thiocytidine synthase N-terminal" evidence="8">
    <location>
        <begin position="528"/>
        <end position="777"/>
    </location>
</feature>
<dbReference type="GO" id="GO:0008033">
    <property type="term" value="P:tRNA processing"/>
    <property type="evidence" value="ECO:0007669"/>
    <property type="project" value="UniProtKB-KW"/>
</dbReference>
<feature type="region of interest" description="Disordered" evidence="7">
    <location>
        <begin position="834"/>
        <end position="853"/>
    </location>
</feature>
<dbReference type="PANTHER" id="PTHR43033">
    <property type="entry name" value="TRNA(ILE)-LYSIDINE SYNTHASE-RELATED"/>
    <property type="match status" value="1"/>
</dbReference>
<evidence type="ECO:0000256" key="6">
    <source>
        <dbReference type="ARBA" id="ARBA00048539"/>
    </source>
</evidence>
<reference evidence="10" key="1">
    <citation type="journal article" date="2014" name="Genome Announc.">
        <title>Draft genome sequence of the formaldehyde-resistant fungus Byssochlamys spectabilis No. 5 (anamorph Paecilomyces variotii No. 5) (NBRC109023).</title>
        <authorList>
            <person name="Oka T."/>
            <person name="Ekino K."/>
            <person name="Fukuda K."/>
            <person name="Nomura Y."/>
        </authorList>
    </citation>
    <scope>NUCLEOTIDE SEQUENCE [LARGE SCALE GENOMIC DNA]</scope>
    <source>
        <strain evidence="10">No. 5 / NBRC 109023</strain>
    </source>
</reference>
<organism evidence="9 10">
    <name type="scientific">Byssochlamys spectabilis (strain No. 5 / NBRC 109023)</name>
    <name type="common">Paecilomyces variotii</name>
    <dbReference type="NCBI Taxonomy" id="1356009"/>
    <lineage>
        <taxon>Eukaryota</taxon>
        <taxon>Fungi</taxon>
        <taxon>Dikarya</taxon>
        <taxon>Ascomycota</taxon>
        <taxon>Pezizomycotina</taxon>
        <taxon>Eurotiomycetes</taxon>
        <taxon>Eurotiomycetidae</taxon>
        <taxon>Eurotiales</taxon>
        <taxon>Thermoascaceae</taxon>
        <taxon>Paecilomyces</taxon>
    </lineage>
</organism>
<evidence type="ECO:0000256" key="2">
    <source>
        <dbReference type="ARBA" id="ARBA00022598"/>
    </source>
</evidence>
<keyword evidence="10" id="KW-1185">Reference proteome</keyword>
<evidence type="ECO:0000313" key="10">
    <source>
        <dbReference type="Proteomes" id="UP000018001"/>
    </source>
</evidence>
<dbReference type="Pfam" id="PF01171">
    <property type="entry name" value="ATP_bind_3"/>
    <property type="match status" value="1"/>
</dbReference>
<dbReference type="PANTHER" id="PTHR43033:SF1">
    <property type="entry name" value="TRNA(ILE)-LYSIDINE SYNTHASE-RELATED"/>
    <property type="match status" value="1"/>
</dbReference>
<comment type="caution">
    <text evidence="9">The sequence shown here is derived from an EMBL/GenBank/DDBJ whole genome shotgun (WGS) entry which is preliminary data.</text>
</comment>
<name>V5G887_BYSSN</name>
<dbReference type="CDD" id="cd01992">
    <property type="entry name" value="TilS_N"/>
    <property type="match status" value="1"/>
</dbReference>
<dbReference type="eggNOG" id="ENOG502RZPD">
    <property type="taxonomic scope" value="Eukaryota"/>
</dbReference>
<evidence type="ECO:0000256" key="7">
    <source>
        <dbReference type="SAM" id="MobiDB-lite"/>
    </source>
</evidence>
<dbReference type="HAMAP" id="MF_01161">
    <property type="entry name" value="tRNA_Ile_lys_synt"/>
    <property type="match status" value="1"/>
</dbReference>
<dbReference type="NCBIfam" id="TIGR02432">
    <property type="entry name" value="lysidine_TilS_N"/>
    <property type="match status" value="1"/>
</dbReference>
<dbReference type="InterPro" id="IPR014729">
    <property type="entry name" value="Rossmann-like_a/b/a_fold"/>
</dbReference>
<dbReference type="EC" id="6.3.4.19" evidence="1"/>
<dbReference type="InParanoid" id="V5G887"/>
<dbReference type="GO" id="GO:0032267">
    <property type="term" value="F:tRNA(Ile)-lysidine synthase activity"/>
    <property type="evidence" value="ECO:0007669"/>
    <property type="project" value="UniProtKB-EC"/>
</dbReference>
<dbReference type="HOGENOM" id="CLU_279656_0_0_1"/>
<evidence type="ECO:0000259" key="8">
    <source>
        <dbReference type="Pfam" id="PF01171"/>
    </source>
</evidence>
<evidence type="ECO:0000256" key="1">
    <source>
        <dbReference type="ARBA" id="ARBA00013267"/>
    </source>
</evidence>
<dbReference type="SUPFAM" id="SSF52402">
    <property type="entry name" value="Adenine nucleotide alpha hydrolases-like"/>
    <property type="match status" value="1"/>
</dbReference>
<dbReference type="InterPro" id="IPR011063">
    <property type="entry name" value="TilS/TtcA_N"/>
</dbReference>
<dbReference type="AlphaFoldDB" id="V5G887"/>
<evidence type="ECO:0000256" key="5">
    <source>
        <dbReference type="ARBA" id="ARBA00022840"/>
    </source>
</evidence>
<evidence type="ECO:0000256" key="3">
    <source>
        <dbReference type="ARBA" id="ARBA00022694"/>
    </source>
</evidence>
<evidence type="ECO:0000313" key="9">
    <source>
        <dbReference type="EMBL" id="GAD97092.1"/>
    </source>
</evidence>
<dbReference type="Gene3D" id="3.40.50.620">
    <property type="entry name" value="HUPs"/>
    <property type="match status" value="1"/>
</dbReference>
<gene>
    <name evidence="9" type="ORF">PVAR5_5762</name>
</gene>
<protein>
    <recommendedName>
        <fullName evidence="1">tRNA(Ile)-lysidine synthetase</fullName>
        <ecNumber evidence="1">6.3.4.19</ecNumber>
    </recommendedName>
</protein>
<dbReference type="OrthoDB" id="434144at2759"/>
<keyword evidence="5" id="KW-0067">ATP-binding</keyword>
<proteinExistence type="inferred from homology"/>
<dbReference type="EMBL" id="BAUL01000185">
    <property type="protein sequence ID" value="GAD97092.1"/>
    <property type="molecule type" value="Genomic_DNA"/>
</dbReference>
<keyword evidence="3" id="KW-0819">tRNA processing</keyword>
<dbReference type="InterPro" id="IPR012094">
    <property type="entry name" value="tRNA_Ile_lys_synt"/>
</dbReference>